<evidence type="ECO:0000256" key="5">
    <source>
        <dbReference type="ARBA" id="ARBA00022679"/>
    </source>
</evidence>
<dbReference type="GO" id="GO:0006633">
    <property type="term" value="P:fatty acid biosynthetic process"/>
    <property type="evidence" value="ECO:0007669"/>
    <property type="project" value="InterPro"/>
</dbReference>
<accession>X1MEM5</accession>
<evidence type="ECO:0000256" key="3">
    <source>
        <dbReference type="ARBA" id="ARBA00022490"/>
    </source>
</evidence>
<dbReference type="EC" id="2.3.1.274" evidence="9"/>
<dbReference type="PANTHER" id="PTHR30100:SF1">
    <property type="entry name" value="PHOSPHATE ACYLTRANSFERASE"/>
    <property type="match status" value="1"/>
</dbReference>
<dbReference type="AlphaFoldDB" id="X1MEM5"/>
<dbReference type="GO" id="GO:0043811">
    <property type="term" value="F:phosphate:acyl-[acyl carrier protein] acyltransferase activity"/>
    <property type="evidence" value="ECO:0007669"/>
    <property type="project" value="UniProtKB-EC"/>
</dbReference>
<keyword evidence="5" id="KW-0808">Transferase</keyword>
<gene>
    <name evidence="11" type="ORF">S06H3_15856</name>
</gene>
<dbReference type="GO" id="GO:0008654">
    <property type="term" value="P:phospholipid biosynthetic process"/>
    <property type="evidence" value="ECO:0007669"/>
    <property type="project" value="UniProtKB-KW"/>
</dbReference>
<dbReference type="PANTHER" id="PTHR30100">
    <property type="entry name" value="FATTY ACID/PHOSPHOLIPID SYNTHESIS PROTEIN PLSX"/>
    <property type="match status" value="1"/>
</dbReference>
<dbReference type="InterPro" id="IPR003664">
    <property type="entry name" value="FA_synthesis"/>
</dbReference>
<organism evidence="11">
    <name type="scientific">marine sediment metagenome</name>
    <dbReference type="NCBI Taxonomy" id="412755"/>
    <lineage>
        <taxon>unclassified sequences</taxon>
        <taxon>metagenomes</taxon>
        <taxon>ecological metagenomes</taxon>
    </lineage>
</organism>
<evidence type="ECO:0000256" key="7">
    <source>
        <dbReference type="ARBA" id="ARBA00023209"/>
    </source>
</evidence>
<sequence>MIIAIDTAGGEYAPHEIVKGAMKAHQEYEVDIALVGRRNILHVLTGRYLKRRGLTIIDASQVIEPHESPLKAVRSKPDSSIVVGINLIKNGAASAFVSAGNTGAVLCAALLNLGKIDSIERPAIVSILNITSTPVLLIDAGANVDCRPSHLVQFAQLGTIYARQIFGVSSPRVGLLSNGEEETKGNHLILETHKLLKKTNLNFIGNIEGQDILKRTADVIVTDGFTGNIVLKTIEGLGDTFQSRLNQLGHIVSSAYYLPARLLHNVAGLNSWAKKMDYREYGGACLSGINGNIIITHGRSQAKAIKNAIGLAKQTVEQDILQIIKEGNHD</sequence>
<dbReference type="PIRSF" id="PIRSF002465">
    <property type="entry name" value="Phsphlp_syn_PlsX"/>
    <property type="match status" value="1"/>
</dbReference>
<comment type="subunit">
    <text evidence="10">Homodimer. Probably interacts with PlsY.</text>
</comment>
<evidence type="ECO:0000256" key="9">
    <source>
        <dbReference type="ARBA" id="ARBA00024069"/>
    </source>
</evidence>
<keyword evidence="6" id="KW-0443">Lipid metabolism</keyword>
<dbReference type="SUPFAM" id="SSF53659">
    <property type="entry name" value="Isocitrate/Isopropylmalate dehydrogenase-like"/>
    <property type="match status" value="1"/>
</dbReference>
<dbReference type="NCBIfam" id="TIGR00182">
    <property type="entry name" value="plsX"/>
    <property type="match status" value="1"/>
</dbReference>
<protein>
    <recommendedName>
        <fullName evidence="9">phosphate acyltransferase</fullName>
        <ecNumber evidence="9">2.3.1.274</ecNumber>
    </recommendedName>
</protein>
<dbReference type="HAMAP" id="MF_00019">
    <property type="entry name" value="PlsX"/>
    <property type="match status" value="1"/>
</dbReference>
<keyword evidence="4" id="KW-0444">Lipid biosynthesis</keyword>
<evidence type="ECO:0000313" key="11">
    <source>
        <dbReference type="EMBL" id="GAI13140.1"/>
    </source>
</evidence>
<evidence type="ECO:0000256" key="1">
    <source>
        <dbReference type="ARBA" id="ARBA00001232"/>
    </source>
</evidence>
<reference evidence="11" key="1">
    <citation type="journal article" date="2014" name="Front. Microbiol.">
        <title>High frequency of phylogenetically diverse reductive dehalogenase-homologous genes in deep subseafloor sedimentary metagenomes.</title>
        <authorList>
            <person name="Kawai M."/>
            <person name="Futagami T."/>
            <person name="Toyoda A."/>
            <person name="Takaki Y."/>
            <person name="Nishi S."/>
            <person name="Hori S."/>
            <person name="Arai W."/>
            <person name="Tsubouchi T."/>
            <person name="Morono Y."/>
            <person name="Uchiyama I."/>
            <person name="Ito T."/>
            <person name="Fujiyama A."/>
            <person name="Inagaki F."/>
            <person name="Takami H."/>
        </authorList>
    </citation>
    <scope>NUCLEOTIDE SEQUENCE</scope>
    <source>
        <strain evidence="11">Expedition CK06-06</strain>
    </source>
</reference>
<evidence type="ECO:0000256" key="8">
    <source>
        <dbReference type="ARBA" id="ARBA00023264"/>
    </source>
</evidence>
<evidence type="ECO:0000256" key="6">
    <source>
        <dbReference type="ARBA" id="ARBA00023098"/>
    </source>
</evidence>
<keyword evidence="8" id="KW-1208">Phospholipid metabolism</keyword>
<proteinExistence type="inferred from homology"/>
<dbReference type="EMBL" id="BARV01007818">
    <property type="protein sequence ID" value="GAI13140.1"/>
    <property type="molecule type" value="Genomic_DNA"/>
</dbReference>
<comment type="caution">
    <text evidence="11">The sequence shown here is derived from an EMBL/GenBank/DDBJ whole genome shotgun (WGS) entry which is preliminary data.</text>
</comment>
<name>X1MEM5_9ZZZZ</name>
<dbReference type="Gene3D" id="3.40.718.10">
    <property type="entry name" value="Isopropylmalate Dehydrogenase"/>
    <property type="match status" value="1"/>
</dbReference>
<evidence type="ECO:0000256" key="10">
    <source>
        <dbReference type="ARBA" id="ARBA00046608"/>
    </source>
</evidence>
<dbReference type="GO" id="GO:0005737">
    <property type="term" value="C:cytoplasm"/>
    <property type="evidence" value="ECO:0007669"/>
    <property type="project" value="UniProtKB-SubCell"/>
</dbReference>
<comment type="catalytic activity">
    <reaction evidence="1">
        <text>a fatty acyl-[ACP] + phosphate = an acyl phosphate + holo-[ACP]</text>
        <dbReference type="Rhea" id="RHEA:42292"/>
        <dbReference type="Rhea" id="RHEA-COMP:9685"/>
        <dbReference type="Rhea" id="RHEA-COMP:14125"/>
        <dbReference type="ChEBI" id="CHEBI:43474"/>
        <dbReference type="ChEBI" id="CHEBI:59918"/>
        <dbReference type="ChEBI" id="CHEBI:64479"/>
        <dbReference type="ChEBI" id="CHEBI:138651"/>
        <dbReference type="EC" id="2.3.1.274"/>
    </reaction>
</comment>
<evidence type="ECO:0000256" key="2">
    <source>
        <dbReference type="ARBA" id="ARBA00004496"/>
    </source>
</evidence>
<evidence type="ECO:0000256" key="4">
    <source>
        <dbReference type="ARBA" id="ARBA00022516"/>
    </source>
</evidence>
<comment type="subcellular location">
    <subcellularLocation>
        <location evidence="2">Cytoplasm</location>
    </subcellularLocation>
</comment>
<keyword evidence="7" id="KW-0594">Phospholipid biosynthesis</keyword>
<dbReference type="InterPro" id="IPR012281">
    <property type="entry name" value="Phospholipid_synth_PlsX-like"/>
</dbReference>
<dbReference type="Pfam" id="PF02504">
    <property type="entry name" value="FA_synthesis"/>
    <property type="match status" value="1"/>
</dbReference>
<keyword evidence="3" id="KW-0963">Cytoplasm</keyword>